<evidence type="ECO:0000313" key="2">
    <source>
        <dbReference type="Proteomes" id="UP001479436"/>
    </source>
</evidence>
<keyword evidence="2" id="KW-1185">Reference proteome</keyword>
<comment type="caution">
    <text evidence="1">The sequence shown here is derived from an EMBL/GenBank/DDBJ whole genome shotgun (WGS) entry which is preliminary data.</text>
</comment>
<accession>A0ABR2W170</accession>
<proteinExistence type="predicted"/>
<dbReference type="EMBL" id="JASJQH010007232">
    <property type="protein sequence ID" value="KAK9712168.1"/>
    <property type="molecule type" value="Genomic_DNA"/>
</dbReference>
<name>A0ABR2W170_9FUNG</name>
<organism evidence="1 2">
    <name type="scientific">Basidiobolus ranarum</name>
    <dbReference type="NCBI Taxonomy" id="34480"/>
    <lineage>
        <taxon>Eukaryota</taxon>
        <taxon>Fungi</taxon>
        <taxon>Fungi incertae sedis</taxon>
        <taxon>Zoopagomycota</taxon>
        <taxon>Entomophthoromycotina</taxon>
        <taxon>Basidiobolomycetes</taxon>
        <taxon>Basidiobolales</taxon>
        <taxon>Basidiobolaceae</taxon>
        <taxon>Basidiobolus</taxon>
    </lineage>
</organism>
<dbReference type="Proteomes" id="UP001479436">
    <property type="component" value="Unassembled WGS sequence"/>
</dbReference>
<feature type="non-terminal residue" evidence="1">
    <location>
        <position position="1"/>
    </location>
</feature>
<sequence>YHEDAFAKALEISRKQKIERQSIYQHYSILLEIDPLKLIHHDVQLGQDLLGGFQNHILDLISSVCLEILRFQSGPAHKIFSEQLHLIIRLEYFPSFVERHLDSPAECLLQLQTAKKASNSEFFQITGIIVETKNPVHNLLVHMKACNSK</sequence>
<evidence type="ECO:0000313" key="1">
    <source>
        <dbReference type="EMBL" id="KAK9712168.1"/>
    </source>
</evidence>
<protein>
    <submittedName>
        <fullName evidence="1">Uncharacterized protein</fullName>
    </submittedName>
</protein>
<reference evidence="1 2" key="1">
    <citation type="submission" date="2023-04" db="EMBL/GenBank/DDBJ databases">
        <title>Genome of Basidiobolus ranarum AG-B5.</title>
        <authorList>
            <person name="Stajich J.E."/>
            <person name="Carter-House D."/>
            <person name="Gryganskyi A."/>
        </authorList>
    </citation>
    <scope>NUCLEOTIDE SEQUENCE [LARGE SCALE GENOMIC DNA]</scope>
    <source>
        <strain evidence="1 2">AG-B5</strain>
    </source>
</reference>
<gene>
    <name evidence="1" type="ORF">K7432_007313</name>
</gene>